<dbReference type="Proteomes" id="UP000824176">
    <property type="component" value="Unassembled WGS sequence"/>
</dbReference>
<evidence type="ECO:0000313" key="2">
    <source>
        <dbReference type="Proteomes" id="UP000824176"/>
    </source>
</evidence>
<proteinExistence type="predicted"/>
<dbReference type="InterPro" id="IPR024510">
    <property type="entry name" value="DUF2589"/>
</dbReference>
<dbReference type="AlphaFoldDB" id="A0A9D2GVB8"/>
<dbReference type="EMBL" id="DXAQ01000121">
    <property type="protein sequence ID" value="HIZ89844.1"/>
    <property type="molecule type" value="Genomic_DNA"/>
</dbReference>
<reference evidence="1" key="2">
    <citation type="submission" date="2021-04" db="EMBL/GenBank/DDBJ databases">
        <authorList>
            <person name="Gilroy R."/>
        </authorList>
    </citation>
    <scope>NUCLEOTIDE SEQUENCE</scope>
    <source>
        <strain evidence="1">ChiW4-1371</strain>
    </source>
</reference>
<protein>
    <submittedName>
        <fullName evidence="1">DUF2589 domain-containing protein</fullName>
    </submittedName>
</protein>
<accession>A0A9D2GVB8</accession>
<gene>
    <name evidence="1" type="ORF">H9804_07850</name>
</gene>
<reference evidence="1" key="1">
    <citation type="journal article" date="2021" name="PeerJ">
        <title>Extensive microbial diversity within the chicken gut microbiome revealed by metagenomics and culture.</title>
        <authorList>
            <person name="Gilroy R."/>
            <person name="Ravi A."/>
            <person name="Getino M."/>
            <person name="Pursley I."/>
            <person name="Horton D.L."/>
            <person name="Alikhan N.F."/>
            <person name="Baker D."/>
            <person name="Gharbi K."/>
            <person name="Hall N."/>
            <person name="Watson M."/>
            <person name="Adriaenssens E.M."/>
            <person name="Foster-Nyarko E."/>
            <person name="Jarju S."/>
            <person name="Secka A."/>
            <person name="Antonio M."/>
            <person name="Oren A."/>
            <person name="Chaudhuri R.R."/>
            <person name="La Ragione R."/>
            <person name="Hildebrand F."/>
            <person name="Pallen M.J."/>
        </authorList>
    </citation>
    <scope>NUCLEOTIDE SEQUENCE</scope>
    <source>
        <strain evidence="1">ChiW4-1371</strain>
    </source>
</reference>
<sequence>MAEVTEISKQFGALPMATLLGGPLQAACNAQLQLANATADFIKTVGLMREKPGDNNSRLVARTVEFKYKKAKEDGCGYDDMVIETPLLSIVKVPNLSINSMDITFDMEVKTTDEHKDRSDTSGEMNASGSYGFLFFKTSVNIKGSVSSHQENTRRTDTTAKYHVELHARDAGQSEGLSRILDIMYAAIQPKSENTSAGGSGGNQ</sequence>
<organism evidence="1 2">
    <name type="scientific">Candidatus Mucispirillum faecigallinarum</name>
    <dbReference type="NCBI Taxonomy" id="2838699"/>
    <lineage>
        <taxon>Bacteria</taxon>
        <taxon>Pseudomonadati</taxon>
        <taxon>Deferribacterota</taxon>
        <taxon>Deferribacteres</taxon>
        <taxon>Deferribacterales</taxon>
        <taxon>Mucispirillaceae</taxon>
        <taxon>Mucispirillum</taxon>
    </lineage>
</organism>
<name>A0A9D2GVB8_9BACT</name>
<comment type="caution">
    <text evidence="1">The sequence shown here is derived from an EMBL/GenBank/DDBJ whole genome shotgun (WGS) entry which is preliminary data.</text>
</comment>
<dbReference type="Pfam" id="PF11655">
    <property type="entry name" value="DUF2589"/>
    <property type="match status" value="1"/>
</dbReference>
<evidence type="ECO:0000313" key="1">
    <source>
        <dbReference type="EMBL" id="HIZ89844.1"/>
    </source>
</evidence>